<dbReference type="EMBL" id="KN824281">
    <property type="protein sequence ID" value="KIM31789.1"/>
    <property type="molecule type" value="Genomic_DNA"/>
</dbReference>
<dbReference type="STRING" id="933852.A0A0C3BI44"/>
<evidence type="ECO:0008006" key="5">
    <source>
        <dbReference type="Google" id="ProtNLM"/>
    </source>
</evidence>
<proteinExistence type="inferred from homology"/>
<dbReference type="OrthoDB" id="2735536at2759"/>
<reference evidence="3 4" key="1">
    <citation type="submission" date="2014-04" db="EMBL/GenBank/DDBJ databases">
        <authorList>
            <consortium name="DOE Joint Genome Institute"/>
            <person name="Kuo A."/>
            <person name="Zuccaro A."/>
            <person name="Kohler A."/>
            <person name="Nagy L.G."/>
            <person name="Floudas D."/>
            <person name="Copeland A."/>
            <person name="Barry K.W."/>
            <person name="Cichocki N."/>
            <person name="Veneault-Fourrey C."/>
            <person name="LaButti K."/>
            <person name="Lindquist E.A."/>
            <person name="Lipzen A."/>
            <person name="Lundell T."/>
            <person name="Morin E."/>
            <person name="Murat C."/>
            <person name="Sun H."/>
            <person name="Tunlid A."/>
            <person name="Henrissat B."/>
            <person name="Grigoriev I.V."/>
            <person name="Hibbett D.S."/>
            <person name="Martin F."/>
            <person name="Nordberg H.P."/>
            <person name="Cantor M.N."/>
            <person name="Hua S.X."/>
        </authorList>
    </citation>
    <scope>NUCLEOTIDE SEQUENCE [LARGE SCALE GENOMIC DNA]</scope>
    <source>
        <strain evidence="3 4">MAFF 305830</strain>
    </source>
</reference>
<sequence>MVPSDPNANPQDVIGPAVEGTLRILQDAAKVDTIKRIVVTSSVVALLEPKEVKYAYTEVDWFDTAPKIVQQQGKKAPGGLKYVASKVLAEHAAWDWVERTTPHSNLSQCFLPMCGVYKSILADPAHVRPEASNYRLLSAISRAKNDTLDLVETSEFTDVLDIAQGHVRALTTAGVAGQRFALIGSAATWQDALDYIAGNPVQGLDAPIGQPNSRKGYSIVAEKTIPGEKAVKALGMTYRSPTDTVHDTLAQALELGWKP</sequence>
<dbReference type="PANTHER" id="PTHR10366">
    <property type="entry name" value="NAD DEPENDENT EPIMERASE/DEHYDRATASE"/>
    <property type="match status" value="1"/>
</dbReference>
<dbReference type="AlphaFoldDB" id="A0A0C3BI44"/>
<protein>
    <recommendedName>
        <fullName evidence="5">NAD-dependent epimerase/dehydratase domain-containing protein</fullName>
    </recommendedName>
</protein>
<keyword evidence="1" id="KW-0560">Oxidoreductase</keyword>
<dbReference type="InterPro" id="IPR050425">
    <property type="entry name" value="NAD(P)_dehydrat-like"/>
</dbReference>
<evidence type="ECO:0000256" key="1">
    <source>
        <dbReference type="ARBA" id="ARBA00023002"/>
    </source>
</evidence>
<dbReference type="SUPFAM" id="SSF51735">
    <property type="entry name" value="NAD(P)-binding Rossmann-fold domains"/>
    <property type="match status" value="1"/>
</dbReference>
<comment type="similarity">
    <text evidence="2">Belongs to the NAD(P)-dependent epimerase/dehydratase family. Dihydroflavonol-4-reductase subfamily.</text>
</comment>
<evidence type="ECO:0000313" key="4">
    <source>
        <dbReference type="Proteomes" id="UP000054097"/>
    </source>
</evidence>
<evidence type="ECO:0000313" key="3">
    <source>
        <dbReference type="EMBL" id="KIM31789.1"/>
    </source>
</evidence>
<dbReference type="InterPro" id="IPR036291">
    <property type="entry name" value="NAD(P)-bd_dom_sf"/>
</dbReference>
<accession>A0A0C3BI44</accession>
<dbReference type="PANTHER" id="PTHR10366:SF564">
    <property type="entry name" value="STEROL-4-ALPHA-CARBOXYLATE 3-DEHYDROGENASE, DECARBOXYLATING"/>
    <property type="match status" value="1"/>
</dbReference>
<name>A0A0C3BI44_SERVB</name>
<dbReference type="Gene3D" id="3.40.50.720">
    <property type="entry name" value="NAD(P)-binding Rossmann-like Domain"/>
    <property type="match status" value="1"/>
</dbReference>
<keyword evidence="4" id="KW-1185">Reference proteome</keyword>
<organism evidence="3 4">
    <name type="scientific">Serendipita vermifera MAFF 305830</name>
    <dbReference type="NCBI Taxonomy" id="933852"/>
    <lineage>
        <taxon>Eukaryota</taxon>
        <taxon>Fungi</taxon>
        <taxon>Dikarya</taxon>
        <taxon>Basidiomycota</taxon>
        <taxon>Agaricomycotina</taxon>
        <taxon>Agaricomycetes</taxon>
        <taxon>Sebacinales</taxon>
        <taxon>Serendipitaceae</taxon>
        <taxon>Serendipita</taxon>
    </lineage>
</organism>
<dbReference type="HOGENOM" id="CLU_007383_9_2_1"/>
<dbReference type="Proteomes" id="UP000054097">
    <property type="component" value="Unassembled WGS sequence"/>
</dbReference>
<reference evidence="4" key="2">
    <citation type="submission" date="2015-01" db="EMBL/GenBank/DDBJ databases">
        <title>Evolutionary Origins and Diversification of the Mycorrhizal Mutualists.</title>
        <authorList>
            <consortium name="DOE Joint Genome Institute"/>
            <consortium name="Mycorrhizal Genomics Consortium"/>
            <person name="Kohler A."/>
            <person name="Kuo A."/>
            <person name="Nagy L.G."/>
            <person name="Floudas D."/>
            <person name="Copeland A."/>
            <person name="Barry K.W."/>
            <person name="Cichocki N."/>
            <person name="Veneault-Fourrey C."/>
            <person name="LaButti K."/>
            <person name="Lindquist E.A."/>
            <person name="Lipzen A."/>
            <person name="Lundell T."/>
            <person name="Morin E."/>
            <person name="Murat C."/>
            <person name="Riley R."/>
            <person name="Ohm R."/>
            <person name="Sun H."/>
            <person name="Tunlid A."/>
            <person name="Henrissat B."/>
            <person name="Grigoriev I.V."/>
            <person name="Hibbett D.S."/>
            <person name="Martin F."/>
        </authorList>
    </citation>
    <scope>NUCLEOTIDE SEQUENCE [LARGE SCALE GENOMIC DNA]</scope>
    <source>
        <strain evidence="4">MAFF 305830</strain>
    </source>
</reference>
<dbReference type="GO" id="GO:0016616">
    <property type="term" value="F:oxidoreductase activity, acting on the CH-OH group of donors, NAD or NADP as acceptor"/>
    <property type="evidence" value="ECO:0007669"/>
    <property type="project" value="TreeGrafter"/>
</dbReference>
<evidence type="ECO:0000256" key="2">
    <source>
        <dbReference type="ARBA" id="ARBA00023445"/>
    </source>
</evidence>
<gene>
    <name evidence="3" type="ORF">M408DRAFT_318080</name>
</gene>